<dbReference type="GO" id="GO:0030246">
    <property type="term" value="F:carbohydrate binding"/>
    <property type="evidence" value="ECO:0007669"/>
    <property type="project" value="InterPro"/>
</dbReference>
<reference evidence="2" key="1">
    <citation type="journal article" date="2014" name="Front. Microbiol.">
        <title>High frequency of phylogenetically diverse reductive dehalogenase-homologous genes in deep subseafloor sedimentary metagenomes.</title>
        <authorList>
            <person name="Kawai M."/>
            <person name="Futagami T."/>
            <person name="Toyoda A."/>
            <person name="Takaki Y."/>
            <person name="Nishi S."/>
            <person name="Hori S."/>
            <person name="Arai W."/>
            <person name="Tsubouchi T."/>
            <person name="Morono Y."/>
            <person name="Uchiyama I."/>
            <person name="Ito T."/>
            <person name="Fujiyama A."/>
            <person name="Inagaki F."/>
            <person name="Takami H."/>
        </authorList>
    </citation>
    <scope>NUCLEOTIDE SEQUENCE</scope>
    <source>
        <strain evidence="2">Expedition CK06-06</strain>
    </source>
</reference>
<name>X1AXN2_9ZZZZ</name>
<evidence type="ECO:0000313" key="2">
    <source>
        <dbReference type="EMBL" id="GAG87510.1"/>
    </source>
</evidence>
<dbReference type="InterPro" id="IPR011013">
    <property type="entry name" value="Gal_mutarotase_sf_dom"/>
</dbReference>
<dbReference type="SUPFAM" id="SSF74650">
    <property type="entry name" value="Galactose mutarotase-like"/>
    <property type="match status" value="1"/>
</dbReference>
<protein>
    <recommendedName>
        <fullName evidence="1">Glycosyl hydrolase family 38 C-terminal domain-containing protein</fullName>
    </recommendedName>
</protein>
<feature type="non-terminal residue" evidence="2">
    <location>
        <position position="1"/>
    </location>
</feature>
<organism evidence="2">
    <name type="scientific">marine sediment metagenome</name>
    <dbReference type="NCBI Taxonomy" id="412755"/>
    <lineage>
        <taxon>unclassified sequences</taxon>
        <taxon>metagenomes</taxon>
        <taxon>ecological metagenomes</taxon>
    </lineage>
</organism>
<dbReference type="PANTHER" id="PTHR46017">
    <property type="entry name" value="ALPHA-MANNOSIDASE 2C1"/>
    <property type="match status" value="1"/>
</dbReference>
<feature type="domain" description="Glycosyl hydrolase family 38 C-terminal" evidence="1">
    <location>
        <begin position="19"/>
        <end position="236"/>
    </location>
</feature>
<accession>X1AXN2</accession>
<dbReference type="InterPro" id="IPR011682">
    <property type="entry name" value="Glyco_hydro_38_C"/>
</dbReference>
<gene>
    <name evidence="2" type="ORF">S01H4_30381</name>
</gene>
<dbReference type="PANTHER" id="PTHR46017:SF1">
    <property type="entry name" value="ALPHA-MANNOSIDASE 2C1"/>
    <property type="match status" value="1"/>
</dbReference>
<proteinExistence type="predicted"/>
<dbReference type="GO" id="GO:0009313">
    <property type="term" value="P:oligosaccharide catabolic process"/>
    <property type="evidence" value="ECO:0007669"/>
    <property type="project" value="TreeGrafter"/>
</dbReference>
<dbReference type="EMBL" id="BART01015675">
    <property type="protein sequence ID" value="GAG87510.1"/>
    <property type="molecule type" value="Genomic_DNA"/>
</dbReference>
<dbReference type="AlphaFoldDB" id="X1AXN2"/>
<dbReference type="GO" id="GO:0006013">
    <property type="term" value="P:mannose metabolic process"/>
    <property type="evidence" value="ECO:0007669"/>
    <property type="project" value="InterPro"/>
</dbReference>
<feature type="non-terminal residue" evidence="2">
    <location>
        <position position="307"/>
    </location>
</feature>
<evidence type="ECO:0000259" key="1">
    <source>
        <dbReference type="Pfam" id="PF07748"/>
    </source>
</evidence>
<comment type="caution">
    <text evidence="2">The sequence shown here is derived from an EMBL/GenBank/DDBJ whole genome shotgun (WGS) entry which is preliminary data.</text>
</comment>
<dbReference type="Pfam" id="PF07748">
    <property type="entry name" value="Glyco_hydro_38C"/>
    <property type="match status" value="1"/>
</dbReference>
<dbReference type="GO" id="GO:0004559">
    <property type="term" value="F:alpha-mannosidase activity"/>
    <property type="evidence" value="ECO:0007669"/>
    <property type="project" value="InterPro"/>
</dbReference>
<dbReference type="Gene3D" id="2.70.98.30">
    <property type="entry name" value="Golgi alpha-mannosidase II, domain 4"/>
    <property type="match status" value="1"/>
</dbReference>
<sequence length="307" mass="35328">KPKIGKQNQGQLKVDKYSLENEFFKVEINPASGNLVSIYDKKKQCEVLADEGNQLQMLEEDKSKGFSAWNIAYTGKRWPLNKVENIEVIEKGPLRGVIRIRRSFLGDTKLNVFWDAPARDYPSSFFVQDIILYEGLPQIDFVTSIDWWEDNKLLKVAFPVAVKAKYAAYEIPFASILRPTGESNSWEKARFEVPALRWADLSQNDYGVALINNSKHGYDIHANTIRLTLLRSPASDRLKSASVPDPVADRGKHTIRYSLIPHSDNWKEALVYRRAYEFNFSPYIKFTKMQQKGKNGTREESFIKINQ</sequence>